<keyword evidence="2" id="KW-1185">Reference proteome</keyword>
<dbReference type="EMBL" id="JAURVH010001522">
    <property type="protein sequence ID" value="KAK5921845.1"/>
    <property type="molecule type" value="Genomic_DNA"/>
</dbReference>
<sequence>MLRQTPARLKIRLLSTHGDKTYQDNKALCDSVSACELRQVKGQQNRGLNITEGKDIPEIWSLRGEGTLQIVCIHGEVTSETAAHLR</sequence>
<accession>A0AAN8DH98</accession>
<gene>
    <name evidence="1" type="ORF">CgunFtcFv8_019167</name>
</gene>
<reference evidence="1 2" key="1">
    <citation type="journal article" date="2023" name="Mol. Biol. Evol.">
        <title>Genomics of Secondarily Temperate Adaptation in the Only Non-Antarctic Icefish.</title>
        <authorList>
            <person name="Rivera-Colon A.G."/>
            <person name="Rayamajhi N."/>
            <person name="Minhas B.F."/>
            <person name="Madrigal G."/>
            <person name="Bilyk K.T."/>
            <person name="Yoon V."/>
            <person name="Hune M."/>
            <person name="Gregory S."/>
            <person name="Cheng C.H.C."/>
            <person name="Catchen J.M."/>
        </authorList>
    </citation>
    <scope>NUCLEOTIDE SEQUENCE [LARGE SCALE GENOMIC DNA]</scope>
    <source>
        <tissue evidence="1">White muscle</tissue>
    </source>
</reference>
<dbReference type="AlphaFoldDB" id="A0AAN8DH98"/>
<name>A0AAN8DH98_CHAGU</name>
<dbReference type="Proteomes" id="UP001331515">
    <property type="component" value="Unassembled WGS sequence"/>
</dbReference>
<protein>
    <submittedName>
        <fullName evidence="1">Uncharacterized protein</fullName>
    </submittedName>
</protein>
<organism evidence="1 2">
    <name type="scientific">Champsocephalus gunnari</name>
    <name type="common">Mackerel icefish</name>
    <dbReference type="NCBI Taxonomy" id="52237"/>
    <lineage>
        <taxon>Eukaryota</taxon>
        <taxon>Metazoa</taxon>
        <taxon>Chordata</taxon>
        <taxon>Craniata</taxon>
        <taxon>Vertebrata</taxon>
        <taxon>Euteleostomi</taxon>
        <taxon>Actinopterygii</taxon>
        <taxon>Neopterygii</taxon>
        <taxon>Teleostei</taxon>
        <taxon>Neoteleostei</taxon>
        <taxon>Acanthomorphata</taxon>
        <taxon>Eupercaria</taxon>
        <taxon>Perciformes</taxon>
        <taxon>Notothenioidei</taxon>
        <taxon>Channichthyidae</taxon>
        <taxon>Champsocephalus</taxon>
    </lineage>
</organism>
<evidence type="ECO:0000313" key="2">
    <source>
        <dbReference type="Proteomes" id="UP001331515"/>
    </source>
</evidence>
<proteinExistence type="predicted"/>
<evidence type="ECO:0000313" key="1">
    <source>
        <dbReference type="EMBL" id="KAK5921845.1"/>
    </source>
</evidence>
<comment type="caution">
    <text evidence="1">The sequence shown here is derived from an EMBL/GenBank/DDBJ whole genome shotgun (WGS) entry which is preliminary data.</text>
</comment>